<feature type="domain" description="Ubiquitin-like protease family profile" evidence="6">
    <location>
        <begin position="34"/>
        <end position="195"/>
    </location>
</feature>
<dbReference type="InterPro" id="IPR051947">
    <property type="entry name" value="Sentrin-specific_protease"/>
</dbReference>
<gene>
    <name evidence="7" type="ORF">K435DRAFT_647857</name>
</gene>
<keyword evidence="2" id="KW-0597">Phosphoprotein</keyword>
<evidence type="ECO:0000313" key="8">
    <source>
        <dbReference type="Proteomes" id="UP000297245"/>
    </source>
</evidence>
<evidence type="ECO:0000256" key="2">
    <source>
        <dbReference type="ARBA" id="ARBA00022553"/>
    </source>
</evidence>
<name>A0A4V4HI54_DENBC</name>
<protein>
    <submittedName>
        <fullName evidence="7">Cysteine proteinase</fullName>
    </submittedName>
</protein>
<dbReference type="GO" id="GO:0005634">
    <property type="term" value="C:nucleus"/>
    <property type="evidence" value="ECO:0007669"/>
    <property type="project" value="TreeGrafter"/>
</dbReference>
<organism evidence="7 8">
    <name type="scientific">Dendrothele bispora (strain CBS 962.96)</name>
    <dbReference type="NCBI Taxonomy" id="1314807"/>
    <lineage>
        <taxon>Eukaryota</taxon>
        <taxon>Fungi</taxon>
        <taxon>Dikarya</taxon>
        <taxon>Basidiomycota</taxon>
        <taxon>Agaricomycotina</taxon>
        <taxon>Agaricomycetes</taxon>
        <taxon>Agaricomycetidae</taxon>
        <taxon>Agaricales</taxon>
        <taxon>Agaricales incertae sedis</taxon>
        <taxon>Dendrothele</taxon>
    </lineage>
</organism>
<dbReference type="GO" id="GO:0005737">
    <property type="term" value="C:cytoplasm"/>
    <property type="evidence" value="ECO:0007669"/>
    <property type="project" value="TreeGrafter"/>
</dbReference>
<keyword evidence="5" id="KW-0378">Hydrolase</keyword>
<dbReference type="AlphaFoldDB" id="A0A4V4HI54"/>
<dbReference type="GO" id="GO:0006508">
    <property type="term" value="P:proteolysis"/>
    <property type="evidence" value="ECO:0007669"/>
    <property type="project" value="UniProtKB-KW"/>
</dbReference>
<evidence type="ECO:0000313" key="7">
    <source>
        <dbReference type="EMBL" id="THV05196.1"/>
    </source>
</evidence>
<evidence type="ECO:0000256" key="4">
    <source>
        <dbReference type="ARBA" id="ARBA00022786"/>
    </source>
</evidence>
<evidence type="ECO:0000259" key="6">
    <source>
        <dbReference type="PROSITE" id="PS50600"/>
    </source>
</evidence>
<dbReference type="PROSITE" id="PS50600">
    <property type="entry name" value="ULP_PROTEASE"/>
    <property type="match status" value="1"/>
</dbReference>
<keyword evidence="8" id="KW-1185">Reference proteome</keyword>
<evidence type="ECO:0000256" key="1">
    <source>
        <dbReference type="ARBA" id="ARBA00005234"/>
    </source>
</evidence>
<dbReference type="EMBL" id="ML179050">
    <property type="protein sequence ID" value="THV05196.1"/>
    <property type="molecule type" value="Genomic_DNA"/>
</dbReference>
<dbReference type="OrthoDB" id="442460at2759"/>
<dbReference type="GO" id="GO:0070139">
    <property type="term" value="F:SUMO-specific endopeptidase activity"/>
    <property type="evidence" value="ECO:0007669"/>
    <property type="project" value="TreeGrafter"/>
</dbReference>
<sequence>RRSSRRREASRKVTPQIDLDEVILSYPPATGGSVNITNADLSRLDPDEYLNDTLIEFGLRLWHRELEETNPELAGQVHIFNSFFYKKLMAKKSLEENYQSVSRWTSKIDLFKKKFIIVPINEASVFTPQENLLLTKFPVCIGILPSSTDRIKFYSRLLRNLLSHPESHVSPMQTRLLSLETTTHRKYKMSKQLSK</sequence>
<dbReference type="PANTHER" id="PTHR46896:SF3">
    <property type="entry name" value="FI06413P-RELATED"/>
    <property type="match status" value="1"/>
</dbReference>
<dbReference type="PANTHER" id="PTHR46896">
    <property type="entry name" value="SENTRIN-SPECIFIC PROTEASE"/>
    <property type="match status" value="1"/>
</dbReference>
<keyword evidence="3" id="KW-0645">Protease</keyword>
<dbReference type="GO" id="GO:0016926">
    <property type="term" value="P:protein desumoylation"/>
    <property type="evidence" value="ECO:0007669"/>
    <property type="project" value="TreeGrafter"/>
</dbReference>
<dbReference type="Pfam" id="PF02902">
    <property type="entry name" value="Peptidase_C48"/>
    <property type="match status" value="1"/>
</dbReference>
<dbReference type="InterPro" id="IPR003653">
    <property type="entry name" value="Peptidase_C48_C"/>
</dbReference>
<comment type="similarity">
    <text evidence="1">Belongs to the peptidase C48 family.</text>
</comment>
<dbReference type="Gene3D" id="3.40.395.10">
    <property type="entry name" value="Adenoviral Proteinase, Chain A"/>
    <property type="match status" value="1"/>
</dbReference>
<keyword evidence="4" id="KW-0833">Ubl conjugation pathway</keyword>
<reference evidence="7 8" key="1">
    <citation type="journal article" date="2019" name="Nat. Ecol. Evol.">
        <title>Megaphylogeny resolves global patterns of mushroom evolution.</title>
        <authorList>
            <person name="Varga T."/>
            <person name="Krizsan K."/>
            <person name="Foldi C."/>
            <person name="Dima B."/>
            <person name="Sanchez-Garcia M."/>
            <person name="Sanchez-Ramirez S."/>
            <person name="Szollosi G.J."/>
            <person name="Szarkandi J.G."/>
            <person name="Papp V."/>
            <person name="Albert L."/>
            <person name="Andreopoulos W."/>
            <person name="Angelini C."/>
            <person name="Antonin V."/>
            <person name="Barry K.W."/>
            <person name="Bougher N.L."/>
            <person name="Buchanan P."/>
            <person name="Buyck B."/>
            <person name="Bense V."/>
            <person name="Catcheside P."/>
            <person name="Chovatia M."/>
            <person name="Cooper J."/>
            <person name="Damon W."/>
            <person name="Desjardin D."/>
            <person name="Finy P."/>
            <person name="Geml J."/>
            <person name="Haridas S."/>
            <person name="Hughes K."/>
            <person name="Justo A."/>
            <person name="Karasinski D."/>
            <person name="Kautmanova I."/>
            <person name="Kiss B."/>
            <person name="Kocsube S."/>
            <person name="Kotiranta H."/>
            <person name="LaButti K.M."/>
            <person name="Lechner B.E."/>
            <person name="Liimatainen K."/>
            <person name="Lipzen A."/>
            <person name="Lukacs Z."/>
            <person name="Mihaltcheva S."/>
            <person name="Morgado L.N."/>
            <person name="Niskanen T."/>
            <person name="Noordeloos M.E."/>
            <person name="Ohm R.A."/>
            <person name="Ortiz-Santana B."/>
            <person name="Ovrebo C."/>
            <person name="Racz N."/>
            <person name="Riley R."/>
            <person name="Savchenko A."/>
            <person name="Shiryaev A."/>
            <person name="Soop K."/>
            <person name="Spirin V."/>
            <person name="Szebenyi C."/>
            <person name="Tomsovsky M."/>
            <person name="Tulloss R.E."/>
            <person name="Uehling J."/>
            <person name="Grigoriev I.V."/>
            <person name="Vagvolgyi C."/>
            <person name="Papp T."/>
            <person name="Martin F.M."/>
            <person name="Miettinen O."/>
            <person name="Hibbett D.S."/>
            <person name="Nagy L.G."/>
        </authorList>
    </citation>
    <scope>NUCLEOTIDE SEQUENCE [LARGE SCALE GENOMIC DNA]</scope>
    <source>
        <strain evidence="7 8">CBS 962.96</strain>
    </source>
</reference>
<evidence type="ECO:0000256" key="3">
    <source>
        <dbReference type="ARBA" id="ARBA00022670"/>
    </source>
</evidence>
<evidence type="ECO:0000256" key="5">
    <source>
        <dbReference type="ARBA" id="ARBA00022801"/>
    </source>
</evidence>
<dbReference type="InterPro" id="IPR038765">
    <property type="entry name" value="Papain-like_cys_pep_sf"/>
</dbReference>
<dbReference type="Proteomes" id="UP000297245">
    <property type="component" value="Unassembled WGS sequence"/>
</dbReference>
<dbReference type="SUPFAM" id="SSF54001">
    <property type="entry name" value="Cysteine proteinases"/>
    <property type="match status" value="1"/>
</dbReference>
<accession>A0A4V4HI54</accession>
<feature type="non-terminal residue" evidence="7">
    <location>
        <position position="1"/>
    </location>
</feature>
<proteinExistence type="inferred from homology"/>